<feature type="region of interest" description="Disordered" evidence="1">
    <location>
        <begin position="1"/>
        <end position="105"/>
    </location>
</feature>
<evidence type="ECO:0000313" key="2">
    <source>
        <dbReference type="EMBL" id="JAD57958.1"/>
    </source>
</evidence>
<organism evidence="2">
    <name type="scientific">Arundo donax</name>
    <name type="common">Giant reed</name>
    <name type="synonym">Donax arundinaceus</name>
    <dbReference type="NCBI Taxonomy" id="35708"/>
    <lineage>
        <taxon>Eukaryota</taxon>
        <taxon>Viridiplantae</taxon>
        <taxon>Streptophyta</taxon>
        <taxon>Embryophyta</taxon>
        <taxon>Tracheophyta</taxon>
        <taxon>Spermatophyta</taxon>
        <taxon>Magnoliopsida</taxon>
        <taxon>Liliopsida</taxon>
        <taxon>Poales</taxon>
        <taxon>Poaceae</taxon>
        <taxon>PACMAD clade</taxon>
        <taxon>Arundinoideae</taxon>
        <taxon>Arundineae</taxon>
        <taxon>Arundo</taxon>
    </lineage>
</organism>
<accession>A0A0A9B725</accession>
<feature type="compositionally biased region" description="Basic and acidic residues" evidence="1">
    <location>
        <begin position="35"/>
        <end position="57"/>
    </location>
</feature>
<evidence type="ECO:0000256" key="1">
    <source>
        <dbReference type="SAM" id="MobiDB-lite"/>
    </source>
</evidence>
<reference evidence="2" key="2">
    <citation type="journal article" date="2015" name="Data Brief">
        <title>Shoot transcriptome of the giant reed, Arundo donax.</title>
        <authorList>
            <person name="Barrero R.A."/>
            <person name="Guerrero F.D."/>
            <person name="Moolhuijzen P."/>
            <person name="Goolsby J.A."/>
            <person name="Tidwell J."/>
            <person name="Bellgard S.E."/>
            <person name="Bellgard M.I."/>
        </authorList>
    </citation>
    <scope>NUCLEOTIDE SEQUENCE</scope>
    <source>
        <tissue evidence="2">Shoot tissue taken approximately 20 cm above the soil surface</tissue>
    </source>
</reference>
<sequence length="105" mass="12240">MRTIALREEKAKIAKYSDQNTTEHDPTQYSNQNTTEHDPTQHSDQNDKRQPYNDHTRPNTNPTQPYATEHNLNKKVDQQKRPKVAKHDQTSATNTMRLHKTPPLP</sequence>
<dbReference type="AlphaFoldDB" id="A0A0A9B725"/>
<name>A0A0A9B725_ARUDO</name>
<reference evidence="2" key="1">
    <citation type="submission" date="2014-09" db="EMBL/GenBank/DDBJ databases">
        <authorList>
            <person name="Magalhaes I.L.F."/>
            <person name="Oliveira U."/>
            <person name="Santos F.R."/>
            <person name="Vidigal T.H.D.A."/>
            <person name="Brescovit A.D."/>
            <person name="Santos A.J."/>
        </authorList>
    </citation>
    <scope>NUCLEOTIDE SEQUENCE</scope>
    <source>
        <tissue evidence="2">Shoot tissue taken approximately 20 cm above the soil surface</tissue>
    </source>
</reference>
<proteinExistence type="predicted"/>
<protein>
    <submittedName>
        <fullName evidence="2">Uncharacterized protein</fullName>
    </submittedName>
</protein>
<feature type="compositionally biased region" description="Basic and acidic residues" evidence="1">
    <location>
        <begin position="1"/>
        <end position="12"/>
    </location>
</feature>
<feature type="compositionally biased region" description="Basic and acidic residues" evidence="1">
    <location>
        <begin position="71"/>
        <end position="89"/>
    </location>
</feature>
<dbReference type="EMBL" id="GBRH01239937">
    <property type="protein sequence ID" value="JAD57958.1"/>
    <property type="molecule type" value="Transcribed_RNA"/>
</dbReference>